<organism evidence="1 2">
    <name type="scientific">Chryseobacterium ginsengisoli</name>
    <dbReference type="NCBI Taxonomy" id="363853"/>
    <lineage>
        <taxon>Bacteria</taxon>
        <taxon>Pseudomonadati</taxon>
        <taxon>Bacteroidota</taxon>
        <taxon>Flavobacteriia</taxon>
        <taxon>Flavobacteriales</taxon>
        <taxon>Weeksellaceae</taxon>
        <taxon>Chryseobacterium group</taxon>
        <taxon>Chryseobacterium</taxon>
    </lineage>
</organism>
<gene>
    <name evidence="1" type="ORF">GCM10023210_13190</name>
</gene>
<evidence type="ECO:0000313" key="1">
    <source>
        <dbReference type="EMBL" id="GAA5088961.1"/>
    </source>
</evidence>
<dbReference type="RefSeq" id="WP_345201313.1">
    <property type="nucleotide sequence ID" value="NZ_BAABHX010000002.1"/>
</dbReference>
<accession>A0ABP9M005</accession>
<evidence type="ECO:0000313" key="2">
    <source>
        <dbReference type="Proteomes" id="UP001500353"/>
    </source>
</evidence>
<dbReference type="EMBL" id="BAABHX010000002">
    <property type="protein sequence ID" value="GAA5088961.1"/>
    <property type="molecule type" value="Genomic_DNA"/>
</dbReference>
<sequence length="297" mass="34559">MAYDFKIRSEVNTKGKTSYYAKITGSADPEFFVAYKTKYQERFGLYNSSVSTNLVYKASDYVGEFGFWAYFIEATAKVESEGSFLCLNTYDRAFFTFGFMQFATHVPNGDFVRFFRKLLTLPNALDYFPRLRLTSGRIFYKSDAGTTSQLENDTSTVKLMEYLNPTTNEVEQQELICSARFVHWASNDEEHRRIQVEHSISLYKENMRRYSKRLNLNGYPAKVCFMVCDILHQGRGTYDRISYALDTKDHEEAFENLCTIGNNHYQSRIDGVKAHVKRLEQSGIFNKTYHADTNEFM</sequence>
<proteinExistence type="predicted"/>
<protein>
    <submittedName>
        <fullName evidence="1">Uncharacterized protein</fullName>
    </submittedName>
</protein>
<name>A0ABP9M005_9FLAO</name>
<dbReference type="Proteomes" id="UP001500353">
    <property type="component" value="Unassembled WGS sequence"/>
</dbReference>
<keyword evidence="2" id="KW-1185">Reference proteome</keyword>
<reference evidence="2" key="1">
    <citation type="journal article" date="2019" name="Int. J. Syst. Evol. Microbiol.">
        <title>The Global Catalogue of Microorganisms (GCM) 10K type strain sequencing project: providing services to taxonomists for standard genome sequencing and annotation.</title>
        <authorList>
            <consortium name="The Broad Institute Genomics Platform"/>
            <consortium name="The Broad Institute Genome Sequencing Center for Infectious Disease"/>
            <person name="Wu L."/>
            <person name="Ma J."/>
        </authorList>
    </citation>
    <scope>NUCLEOTIDE SEQUENCE [LARGE SCALE GENOMIC DNA]</scope>
    <source>
        <strain evidence="2">JCM 18019</strain>
    </source>
</reference>
<comment type="caution">
    <text evidence="1">The sequence shown here is derived from an EMBL/GenBank/DDBJ whole genome shotgun (WGS) entry which is preliminary data.</text>
</comment>